<dbReference type="PRINTS" id="PR00081">
    <property type="entry name" value="GDHRDH"/>
</dbReference>
<dbReference type="InterPro" id="IPR051911">
    <property type="entry name" value="SDR_oxidoreductase"/>
</dbReference>
<dbReference type="InterPro" id="IPR057326">
    <property type="entry name" value="KR_dom"/>
</dbReference>
<evidence type="ECO:0000256" key="2">
    <source>
        <dbReference type="ARBA" id="ARBA00023002"/>
    </source>
</evidence>
<evidence type="ECO:0000313" key="6">
    <source>
        <dbReference type="Proteomes" id="UP001361239"/>
    </source>
</evidence>
<dbReference type="PANTHER" id="PTHR43976">
    <property type="entry name" value="SHORT CHAIN DEHYDROGENASE"/>
    <property type="match status" value="1"/>
</dbReference>
<keyword evidence="6" id="KW-1185">Reference proteome</keyword>
<name>A0ABU8RW35_9SPHN</name>
<accession>A0ABU8RW35</accession>
<evidence type="ECO:0000256" key="3">
    <source>
        <dbReference type="RuleBase" id="RU000363"/>
    </source>
</evidence>
<dbReference type="InterPro" id="IPR020904">
    <property type="entry name" value="Sc_DH/Rdtase_CS"/>
</dbReference>
<feature type="domain" description="Ketoreductase" evidence="4">
    <location>
        <begin position="4"/>
        <end position="185"/>
    </location>
</feature>
<reference evidence="5 6" key="1">
    <citation type="submission" date="2024-03" db="EMBL/GenBank/DDBJ databases">
        <authorList>
            <person name="Jo J.-H."/>
        </authorList>
    </citation>
    <scope>NUCLEOTIDE SEQUENCE [LARGE SCALE GENOMIC DNA]</scope>
    <source>
        <strain evidence="5 6">PS1R-30</strain>
    </source>
</reference>
<dbReference type="RefSeq" id="WP_339587231.1">
    <property type="nucleotide sequence ID" value="NZ_JBBHJZ010000002.1"/>
</dbReference>
<dbReference type="InterPro" id="IPR002347">
    <property type="entry name" value="SDR_fam"/>
</dbReference>
<dbReference type="SMART" id="SM00822">
    <property type="entry name" value="PKS_KR"/>
    <property type="match status" value="1"/>
</dbReference>
<dbReference type="Proteomes" id="UP001361239">
    <property type="component" value="Unassembled WGS sequence"/>
</dbReference>
<comment type="caution">
    <text evidence="5">The sequence shown here is derived from an EMBL/GenBank/DDBJ whole genome shotgun (WGS) entry which is preliminary data.</text>
</comment>
<comment type="similarity">
    <text evidence="1 3">Belongs to the short-chain dehydrogenases/reductases (SDR) family.</text>
</comment>
<dbReference type="CDD" id="cd05374">
    <property type="entry name" value="17beta-HSD-like_SDR_c"/>
    <property type="match status" value="1"/>
</dbReference>
<evidence type="ECO:0000256" key="1">
    <source>
        <dbReference type="ARBA" id="ARBA00006484"/>
    </source>
</evidence>
<gene>
    <name evidence="5" type="ORF">WG901_11630</name>
</gene>
<sequence>MPAKTWMITGCSTGFGRALAELLLTRGERVVATARRPETLAELVASHGDRALALPLDITDGDSITAAVAAASDRFGAIDVLVNNAGYGGLGTVEDAPLSEARAMFETNIFGTLAMTKAVLPAMIARRNGQIVMIGSVAGQIGFPALAHYSASKFALAGLTESLAAEVAPLGIAVTLAELGPFATHFTSSMGMTAPSAHYDLGALSVAAGNSQWGAGDDPADGAAALLAALAAPEPPRRLILGQPGLDVVALHEGRRTAERAQWLAVSRLEIP</sequence>
<proteinExistence type="inferred from homology"/>
<evidence type="ECO:0000313" key="5">
    <source>
        <dbReference type="EMBL" id="MEJ5977290.1"/>
    </source>
</evidence>
<dbReference type="PRINTS" id="PR00080">
    <property type="entry name" value="SDRFAMILY"/>
</dbReference>
<dbReference type="PROSITE" id="PS00061">
    <property type="entry name" value="ADH_SHORT"/>
    <property type="match status" value="1"/>
</dbReference>
<dbReference type="PANTHER" id="PTHR43976:SF16">
    <property type="entry name" value="SHORT-CHAIN DEHYDROGENASE_REDUCTASE FAMILY PROTEIN"/>
    <property type="match status" value="1"/>
</dbReference>
<protein>
    <submittedName>
        <fullName evidence="5">SDR family NAD(P)-dependent oxidoreductase</fullName>
    </submittedName>
</protein>
<dbReference type="EMBL" id="JBBHJZ010000002">
    <property type="protein sequence ID" value="MEJ5977290.1"/>
    <property type="molecule type" value="Genomic_DNA"/>
</dbReference>
<keyword evidence="2" id="KW-0560">Oxidoreductase</keyword>
<dbReference type="Pfam" id="PF00106">
    <property type="entry name" value="adh_short"/>
    <property type="match status" value="1"/>
</dbReference>
<dbReference type="Gene3D" id="3.40.50.720">
    <property type="entry name" value="NAD(P)-binding Rossmann-like Domain"/>
    <property type="match status" value="1"/>
</dbReference>
<dbReference type="SUPFAM" id="SSF51735">
    <property type="entry name" value="NAD(P)-binding Rossmann-fold domains"/>
    <property type="match status" value="1"/>
</dbReference>
<evidence type="ECO:0000259" key="4">
    <source>
        <dbReference type="SMART" id="SM00822"/>
    </source>
</evidence>
<dbReference type="InterPro" id="IPR036291">
    <property type="entry name" value="NAD(P)-bd_dom_sf"/>
</dbReference>
<organism evidence="5 6">
    <name type="scientific">Novosphingobium anseongense</name>
    <dbReference type="NCBI Taxonomy" id="3133436"/>
    <lineage>
        <taxon>Bacteria</taxon>
        <taxon>Pseudomonadati</taxon>
        <taxon>Pseudomonadota</taxon>
        <taxon>Alphaproteobacteria</taxon>
        <taxon>Sphingomonadales</taxon>
        <taxon>Sphingomonadaceae</taxon>
        <taxon>Novosphingobium</taxon>
    </lineage>
</organism>